<dbReference type="AlphaFoldDB" id="A0AAQ3KQK0"/>
<keyword evidence="3 10" id="KW-0812">Transmembrane</keyword>
<dbReference type="GO" id="GO:1902600">
    <property type="term" value="P:proton transmembrane transport"/>
    <property type="evidence" value="ECO:0007669"/>
    <property type="project" value="UniProtKB-KW"/>
</dbReference>
<feature type="transmembrane region" description="Helical" evidence="10">
    <location>
        <begin position="314"/>
        <end position="334"/>
    </location>
</feature>
<keyword evidence="7 10" id="KW-0472">Membrane</keyword>
<evidence type="ECO:0000256" key="3">
    <source>
        <dbReference type="ARBA" id="ARBA00022692"/>
    </source>
</evidence>
<organism evidence="11 12">
    <name type="scientific">Canna indica</name>
    <name type="common">Indian-shot</name>
    <dbReference type="NCBI Taxonomy" id="4628"/>
    <lineage>
        <taxon>Eukaryota</taxon>
        <taxon>Viridiplantae</taxon>
        <taxon>Streptophyta</taxon>
        <taxon>Embryophyta</taxon>
        <taxon>Tracheophyta</taxon>
        <taxon>Spermatophyta</taxon>
        <taxon>Magnoliopsida</taxon>
        <taxon>Liliopsida</taxon>
        <taxon>Zingiberales</taxon>
        <taxon>Cannaceae</taxon>
        <taxon>Canna</taxon>
    </lineage>
</organism>
<proteinExistence type="inferred from homology"/>
<dbReference type="Pfam" id="PF03040">
    <property type="entry name" value="CemA"/>
    <property type="match status" value="1"/>
</dbReference>
<accession>A0AAQ3KQK0</accession>
<keyword evidence="2" id="KW-0813">Transport</keyword>
<keyword evidence="12" id="KW-1185">Reference proteome</keyword>
<reference evidence="11 12" key="1">
    <citation type="submission" date="2023-10" db="EMBL/GenBank/DDBJ databases">
        <title>Chromosome-scale genome assembly provides insights into flower coloration mechanisms of Canna indica.</title>
        <authorList>
            <person name="Li C."/>
        </authorList>
    </citation>
    <scope>NUCLEOTIDE SEQUENCE [LARGE SCALE GENOMIC DNA]</scope>
    <source>
        <tissue evidence="11">Flower</tissue>
    </source>
</reference>
<sequence>MFLMSTSMTACRGNLILLGDARLCRNCAGDSAPCYVFALVPQWRRGRRRSASRLVGNCNRMGRPKKRSWWQKFFSDRDDESWFSWSAEDVLGVDGLGEEEHDDDVSGDEKFEAWKSRAEAIAELLEAQEDARNAENRAWEDWLKGDESTNGHSSSWDQDWGDGEVEPPIQVNDDPEVIMREKGLVVAIKETIAEDGDEFLFEDRVFKYASSSSAKFIALLILVPWALDFVVHDYVMMPFLDRYVKTVPLAAEVLDVRRQQKLEMIKELKLERARLRLEVEIGKAPPCSDEEVWLELRQKAIELRDEWRLENRRAVANIWSDLVYGITLFILIYFNKSKVALLKFTGYKLLNNISDTGKAFLIILITDIFLGYHSESGWQALIEIILEHYGLEDDEAAITIFICSVPVVIDACVKLWLFKYLPRLSPNVSNIFREMQRH</sequence>
<comment type="similarity">
    <text evidence="8">Belongs to the CemA family.</text>
</comment>
<evidence type="ECO:0000256" key="8">
    <source>
        <dbReference type="ARBA" id="ARBA00043980"/>
    </source>
</evidence>
<keyword evidence="6" id="KW-0406">Ion transport</keyword>
<dbReference type="Proteomes" id="UP001327560">
    <property type="component" value="Chromosome 7"/>
</dbReference>
<keyword evidence="5 10" id="KW-1133">Transmembrane helix</keyword>
<feature type="region of interest" description="Disordered" evidence="9">
    <location>
        <begin position="143"/>
        <end position="170"/>
    </location>
</feature>
<evidence type="ECO:0000256" key="10">
    <source>
        <dbReference type="SAM" id="Phobius"/>
    </source>
</evidence>
<evidence type="ECO:0000313" key="12">
    <source>
        <dbReference type="Proteomes" id="UP001327560"/>
    </source>
</evidence>
<evidence type="ECO:0000256" key="7">
    <source>
        <dbReference type="ARBA" id="ARBA00023136"/>
    </source>
</evidence>
<evidence type="ECO:0000256" key="2">
    <source>
        <dbReference type="ARBA" id="ARBA00022448"/>
    </source>
</evidence>
<dbReference type="PANTHER" id="PTHR33650:SF1">
    <property type="entry name" value="CHLOROPLAST ENVELOPE MEMBRANE PROTEIN"/>
    <property type="match status" value="1"/>
</dbReference>
<dbReference type="EMBL" id="CP136896">
    <property type="protein sequence ID" value="WOL13197.1"/>
    <property type="molecule type" value="Genomic_DNA"/>
</dbReference>
<protein>
    <recommendedName>
        <fullName evidence="13">Chloroplast envelope membrane protein</fullName>
    </recommendedName>
</protein>
<evidence type="ECO:0000313" key="11">
    <source>
        <dbReference type="EMBL" id="WOL13197.1"/>
    </source>
</evidence>
<name>A0AAQ3KQK0_9LILI</name>
<keyword evidence="4" id="KW-0375">Hydrogen ion transport</keyword>
<dbReference type="GO" id="GO:0016020">
    <property type="term" value="C:membrane"/>
    <property type="evidence" value="ECO:0007669"/>
    <property type="project" value="UniProtKB-SubCell"/>
</dbReference>
<comment type="subcellular location">
    <subcellularLocation>
        <location evidence="1">Membrane</location>
        <topology evidence="1">Multi-pass membrane protein</topology>
    </subcellularLocation>
</comment>
<evidence type="ECO:0000256" key="9">
    <source>
        <dbReference type="SAM" id="MobiDB-lite"/>
    </source>
</evidence>
<evidence type="ECO:0008006" key="13">
    <source>
        <dbReference type="Google" id="ProtNLM"/>
    </source>
</evidence>
<dbReference type="InterPro" id="IPR004282">
    <property type="entry name" value="CemA"/>
</dbReference>
<evidence type="ECO:0000256" key="6">
    <source>
        <dbReference type="ARBA" id="ARBA00023065"/>
    </source>
</evidence>
<dbReference type="PANTHER" id="PTHR33650">
    <property type="entry name" value="CHLOROPLAST ENVELOPE MEMBRANE PROTEIN-RELATED"/>
    <property type="match status" value="1"/>
</dbReference>
<gene>
    <name evidence="11" type="ORF">Cni_G21966</name>
</gene>
<feature type="transmembrane region" description="Helical" evidence="10">
    <location>
        <begin position="396"/>
        <end position="417"/>
    </location>
</feature>
<feature type="transmembrane region" description="Helical" evidence="10">
    <location>
        <begin position="216"/>
        <end position="235"/>
    </location>
</feature>
<evidence type="ECO:0000256" key="5">
    <source>
        <dbReference type="ARBA" id="ARBA00022989"/>
    </source>
</evidence>
<evidence type="ECO:0000256" key="1">
    <source>
        <dbReference type="ARBA" id="ARBA00004141"/>
    </source>
</evidence>
<evidence type="ECO:0000256" key="4">
    <source>
        <dbReference type="ARBA" id="ARBA00022781"/>
    </source>
</evidence>